<evidence type="ECO:0000256" key="10">
    <source>
        <dbReference type="ARBA" id="ARBA00023136"/>
    </source>
</evidence>
<evidence type="ECO:0000256" key="9">
    <source>
        <dbReference type="ARBA" id="ARBA00023065"/>
    </source>
</evidence>
<keyword evidence="10 13" id="KW-0472">Membrane</keyword>
<feature type="transmembrane region" description="Helical" evidence="13">
    <location>
        <begin position="87"/>
        <end position="106"/>
    </location>
</feature>
<comment type="catalytic activity">
    <reaction evidence="12">
        <text>K(+)(in) = K(+)(out)</text>
        <dbReference type="Rhea" id="RHEA:29463"/>
        <dbReference type="ChEBI" id="CHEBI:29103"/>
    </reaction>
</comment>
<feature type="transmembrane region" description="Helical" evidence="13">
    <location>
        <begin position="151"/>
        <end position="171"/>
    </location>
</feature>
<evidence type="ECO:0000256" key="12">
    <source>
        <dbReference type="ARBA" id="ARBA00034430"/>
    </source>
</evidence>
<protein>
    <recommendedName>
        <fullName evidence="16">DUF1211 domain-containing protein</fullName>
    </recommendedName>
</protein>
<organism evidence="14 15">
    <name type="scientific">Plantactinospora endophytica</name>
    <dbReference type="NCBI Taxonomy" id="673535"/>
    <lineage>
        <taxon>Bacteria</taxon>
        <taxon>Bacillati</taxon>
        <taxon>Actinomycetota</taxon>
        <taxon>Actinomycetes</taxon>
        <taxon>Micromonosporales</taxon>
        <taxon>Micromonosporaceae</taxon>
        <taxon>Plantactinospora</taxon>
    </lineage>
</organism>
<evidence type="ECO:0000256" key="3">
    <source>
        <dbReference type="ARBA" id="ARBA00022448"/>
    </source>
</evidence>
<comment type="caution">
    <text evidence="14">The sequence shown here is derived from an EMBL/GenBank/DDBJ whole genome shotgun (WGS) entry which is preliminary data.</text>
</comment>
<dbReference type="Proteomes" id="UP000646749">
    <property type="component" value="Unassembled WGS sequence"/>
</dbReference>
<comment type="similarity">
    <text evidence="2">Belongs to the TMEM175 family.</text>
</comment>
<dbReference type="PANTHER" id="PTHR31462:SF5">
    <property type="entry name" value="ENDOSOMAL_LYSOSOMAL PROTON CHANNEL TMEM175"/>
    <property type="match status" value="1"/>
</dbReference>
<evidence type="ECO:0000256" key="11">
    <source>
        <dbReference type="ARBA" id="ARBA00023303"/>
    </source>
</evidence>
<evidence type="ECO:0000313" key="14">
    <source>
        <dbReference type="EMBL" id="GIG89890.1"/>
    </source>
</evidence>
<keyword evidence="11" id="KW-0407">Ion channel</keyword>
<evidence type="ECO:0000256" key="4">
    <source>
        <dbReference type="ARBA" id="ARBA00022538"/>
    </source>
</evidence>
<keyword evidence="15" id="KW-1185">Reference proteome</keyword>
<evidence type="ECO:0000256" key="6">
    <source>
        <dbReference type="ARBA" id="ARBA00022826"/>
    </source>
</evidence>
<evidence type="ECO:0000256" key="5">
    <source>
        <dbReference type="ARBA" id="ARBA00022692"/>
    </source>
</evidence>
<keyword evidence="7" id="KW-0630">Potassium</keyword>
<dbReference type="EMBL" id="BONW01000022">
    <property type="protein sequence ID" value="GIG89890.1"/>
    <property type="molecule type" value="Genomic_DNA"/>
</dbReference>
<evidence type="ECO:0000256" key="1">
    <source>
        <dbReference type="ARBA" id="ARBA00004141"/>
    </source>
</evidence>
<keyword evidence="6" id="KW-0631">Potassium channel</keyword>
<evidence type="ECO:0000256" key="7">
    <source>
        <dbReference type="ARBA" id="ARBA00022958"/>
    </source>
</evidence>
<dbReference type="Pfam" id="PF06736">
    <property type="entry name" value="TMEM175"/>
    <property type="match status" value="1"/>
</dbReference>
<accession>A0ABQ4E5A9</accession>
<gene>
    <name evidence="14" type="ORF">Pen02_48260</name>
</gene>
<keyword evidence="5 13" id="KW-0812">Transmembrane</keyword>
<dbReference type="InterPro" id="IPR010617">
    <property type="entry name" value="TMEM175-like"/>
</dbReference>
<dbReference type="PANTHER" id="PTHR31462">
    <property type="entry name" value="ENDOSOMAL/LYSOSOMAL POTASSIUM CHANNEL TMEM175"/>
    <property type="match status" value="1"/>
</dbReference>
<keyword evidence="8 13" id="KW-1133">Transmembrane helix</keyword>
<evidence type="ECO:0000256" key="13">
    <source>
        <dbReference type="SAM" id="Phobius"/>
    </source>
</evidence>
<evidence type="ECO:0000256" key="8">
    <source>
        <dbReference type="ARBA" id="ARBA00022989"/>
    </source>
</evidence>
<feature type="transmembrane region" description="Helical" evidence="13">
    <location>
        <begin position="118"/>
        <end position="139"/>
    </location>
</feature>
<comment type="subcellular location">
    <subcellularLocation>
        <location evidence="1">Membrane</location>
        <topology evidence="1">Multi-pass membrane protein</topology>
    </subcellularLocation>
</comment>
<keyword evidence="9" id="KW-0406">Ion transport</keyword>
<dbReference type="RefSeq" id="WP_239141186.1">
    <property type="nucleotide sequence ID" value="NZ_BONW01000022.1"/>
</dbReference>
<keyword evidence="4" id="KW-0633">Potassium transport</keyword>
<proteinExistence type="inferred from homology"/>
<sequence>MALRPNWSRPGWWRPRWSLSSGRASTGETGETGRVGGGFGAARDTTRLVAFSDAVFAIAVTLLVLEIHPPNDFRALFSSLGALWPSYMAYVITFLQIGQIWVNHHVMFDHIVSVDRFVLFTNTVLLMDVAFLPFAASVLSESFRVGQGQRGAVLFYGLTLGLAAILFNITWEYARHRRHLFRDDVDDAGARSVGRRFRLALFWIGAGAAIGGFVPVAGVVVIAAFIPFYWLPIRGETPGPRRNGDAPTG</sequence>
<evidence type="ECO:0008006" key="16">
    <source>
        <dbReference type="Google" id="ProtNLM"/>
    </source>
</evidence>
<evidence type="ECO:0000313" key="15">
    <source>
        <dbReference type="Proteomes" id="UP000646749"/>
    </source>
</evidence>
<keyword evidence="3" id="KW-0813">Transport</keyword>
<name>A0ABQ4E5A9_9ACTN</name>
<feature type="transmembrane region" description="Helical" evidence="13">
    <location>
        <begin position="201"/>
        <end position="230"/>
    </location>
</feature>
<reference evidence="14 15" key="1">
    <citation type="submission" date="2021-01" db="EMBL/GenBank/DDBJ databases">
        <title>Whole genome shotgun sequence of Plantactinospora endophytica NBRC 110450.</title>
        <authorList>
            <person name="Komaki H."/>
            <person name="Tamura T."/>
        </authorList>
    </citation>
    <scope>NUCLEOTIDE SEQUENCE [LARGE SCALE GENOMIC DNA]</scope>
    <source>
        <strain evidence="14 15">NBRC 110450</strain>
    </source>
</reference>
<feature type="transmembrane region" description="Helical" evidence="13">
    <location>
        <begin position="48"/>
        <end position="67"/>
    </location>
</feature>
<evidence type="ECO:0000256" key="2">
    <source>
        <dbReference type="ARBA" id="ARBA00006920"/>
    </source>
</evidence>